<protein>
    <recommendedName>
        <fullName evidence="4">Type-4 uracil-DNA glycosylase</fullName>
        <ecNumber evidence="3">3.2.2.27</ecNumber>
    </recommendedName>
</protein>
<dbReference type="RefSeq" id="WP_377385948.1">
    <property type="nucleotide sequence ID" value="NZ_JBHUIX010000002.1"/>
</dbReference>
<dbReference type="NCBIfam" id="TIGR00758">
    <property type="entry name" value="UDG_fam4"/>
    <property type="match status" value="1"/>
</dbReference>
<dbReference type="InterPro" id="IPR005122">
    <property type="entry name" value="Uracil-DNA_glycosylase-like"/>
</dbReference>
<comment type="caution">
    <text evidence="13">The sequence shown here is derived from an EMBL/GenBank/DDBJ whole genome shotgun (WGS) entry which is preliminary data.</text>
</comment>
<keyword evidence="5" id="KW-0004">4Fe-4S</keyword>
<keyword evidence="14" id="KW-1185">Reference proteome</keyword>
<evidence type="ECO:0000256" key="1">
    <source>
        <dbReference type="ARBA" id="ARBA00001400"/>
    </source>
</evidence>
<dbReference type="SMART" id="SM00987">
    <property type="entry name" value="UreE_C"/>
    <property type="match status" value="1"/>
</dbReference>
<accession>A0ABW5A3I2</accession>
<dbReference type="InterPro" id="IPR051536">
    <property type="entry name" value="UDG_Type-4/5"/>
</dbReference>
<evidence type="ECO:0000259" key="12">
    <source>
        <dbReference type="SMART" id="SM00986"/>
    </source>
</evidence>
<evidence type="ECO:0000256" key="10">
    <source>
        <dbReference type="ARBA" id="ARBA00023014"/>
    </source>
</evidence>
<dbReference type="EMBL" id="JBHUIX010000002">
    <property type="protein sequence ID" value="MFD2172698.1"/>
    <property type="molecule type" value="Genomic_DNA"/>
</dbReference>
<name>A0ABW5A3I2_9RHOB</name>
<feature type="domain" description="Uracil-DNA glycosylase-like" evidence="12">
    <location>
        <begin position="121"/>
        <end position="272"/>
    </location>
</feature>
<dbReference type="PANTHER" id="PTHR33693">
    <property type="entry name" value="TYPE-5 URACIL-DNA GLYCOSYLASE"/>
    <property type="match status" value="1"/>
</dbReference>
<evidence type="ECO:0000256" key="2">
    <source>
        <dbReference type="ARBA" id="ARBA00006521"/>
    </source>
</evidence>
<evidence type="ECO:0000256" key="3">
    <source>
        <dbReference type="ARBA" id="ARBA00012030"/>
    </source>
</evidence>
<evidence type="ECO:0000256" key="8">
    <source>
        <dbReference type="ARBA" id="ARBA00022801"/>
    </source>
</evidence>
<dbReference type="SMART" id="SM00986">
    <property type="entry name" value="UDG"/>
    <property type="match status" value="1"/>
</dbReference>
<organism evidence="13 14">
    <name type="scientific">Rhodobacter lacus</name>
    <dbReference type="NCBI Taxonomy" id="1641972"/>
    <lineage>
        <taxon>Bacteria</taxon>
        <taxon>Pseudomonadati</taxon>
        <taxon>Pseudomonadota</taxon>
        <taxon>Alphaproteobacteria</taxon>
        <taxon>Rhodobacterales</taxon>
        <taxon>Rhodobacter group</taxon>
        <taxon>Rhodobacter</taxon>
    </lineage>
</organism>
<proteinExistence type="inferred from homology"/>
<comment type="similarity">
    <text evidence="2">Belongs to the uracil-DNA glycosylase (UDG) superfamily. Type 4 (UDGa) family.</text>
</comment>
<sequence>MQTHPPPDAAHAGPPEIGFEAALAALEWMLELGVCEPVGDAPVNAYDLPERLAMPERAMPAPQPRAERPQPPVRIVAAEGPDPVAVAQQAAAKATTLEELRAAIESYDLCPLKQGARNTVFADGTAKARVMLIGEAPGRDEDLQGKPFVGRAGQLLDRMLAAVDLARTAPDPARAVYIANVLPWRPPGNRDPEPAEIAQMLPFLARHVALVDPDLIVLMGNTACAAALGTRGITRLRGTWTEAFGRPALPTLHPANLLRTPANKRLVWADLLSLRARLE</sequence>
<dbReference type="SUPFAM" id="SSF52141">
    <property type="entry name" value="Uracil-DNA glycosylase-like"/>
    <property type="match status" value="1"/>
</dbReference>
<keyword evidence="8" id="KW-0378">Hydrolase</keyword>
<keyword evidence="9" id="KW-0408">Iron</keyword>
<keyword evidence="11" id="KW-0234">DNA repair</keyword>
<evidence type="ECO:0000256" key="6">
    <source>
        <dbReference type="ARBA" id="ARBA00022723"/>
    </source>
</evidence>
<evidence type="ECO:0000256" key="7">
    <source>
        <dbReference type="ARBA" id="ARBA00022763"/>
    </source>
</evidence>
<dbReference type="EC" id="3.2.2.27" evidence="3"/>
<dbReference type="InterPro" id="IPR036895">
    <property type="entry name" value="Uracil-DNA_glycosylase-like_sf"/>
</dbReference>
<evidence type="ECO:0000256" key="11">
    <source>
        <dbReference type="ARBA" id="ARBA00023204"/>
    </source>
</evidence>
<dbReference type="InterPro" id="IPR005273">
    <property type="entry name" value="Ura-DNA_glyco_family4"/>
</dbReference>
<keyword evidence="7" id="KW-0227">DNA damage</keyword>
<dbReference type="CDD" id="cd10030">
    <property type="entry name" value="UDG-F4_TTUDGA_SPO1dp_like"/>
    <property type="match status" value="1"/>
</dbReference>
<reference evidence="14" key="1">
    <citation type="journal article" date="2019" name="Int. J. Syst. Evol. Microbiol.">
        <title>The Global Catalogue of Microorganisms (GCM) 10K type strain sequencing project: providing services to taxonomists for standard genome sequencing and annotation.</title>
        <authorList>
            <consortium name="The Broad Institute Genomics Platform"/>
            <consortium name="The Broad Institute Genome Sequencing Center for Infectious Disease"/>
            <person name="Wu L."/>
            <person name="Ma J."/>
        </authorList>
    </citation>
    <scope>NUCLEOTIDE SEQUENCE [LARGE SCALE GENOMIC DNA]</scope>
    <source>
        <strain evidence="14">CCUG 55131</strain>
    </source>
</reference>
<keyword evidence="10" id="KW-0411">Iron-sulfur</keyword>
<keyword evidence="6" id="KW-0479">Metal-binding</keyword>
<comment type="catalytic activity">
    <reaction evidence="1">
        <text>Hydrolyzes single-stranded DNA or mismatched double-stranded DNA and polynucleotides, releasing free uracil.</text>
        <dbReference type="EC" id="3.2.2.27"/>
    </reaction>
</comment>
<evidence type="ECO:0000313" key="13">
    <source>
        <dbReference type="EMBL" id="MFD2172698.1"/>
    </source>
</evidence>
<evidence type="ECO:0000256" key="5">
    <source>
        <dbReference type="ARBA" id="ARBA00022485"/>
    </source>
</evidence>
<evidence type="ECO:0000256" key="9">
    <source>
        <dbReference type="ARBA" id="ARBA00023004"/>
    </source>
</evidence>
<dbReference type="Gene3D" id="3.40.470.10">
    <property type="entry name" value="Uracil-DNA glycosylase-like domain"/>
    <property type="match status" value="1"/>
</dbReference>
<gene>
    <name evidence="13" type="ORF">ACFSM0_01210</name>
</gene>
<dbReference type="Proteomes" id="UP001597413">
    <property type="component" value="Unassembled WGS sequence"/>
</dbReference>
<evidence type="ECO:0000313" key="14">
    <source>
        <dbReference type="Proteomes" id="UP001597413"/>
    </source>
</evidence>
<evidence type="ECO:0000256" key="4">
    <source>
        <dbReference type="ARBA" id="ARBA00019403"/>
    </source>
</evidence>
<dbReference type="Pfam" id="PF03167">
    <property type="entry name" value="UDG"/>
    <property type="match status" value="1"/>
</dbReference>
<dbReference type="PANTHER" id="PTHR33693:SF1">
    <property type="entry name" value="TYPE-4 URACIL-DNA GLYCOSYLASE"/>
    <property type="match status" value="1"/>
</dbReference>